<reference evidence="7" key="1">
    <citation type="submission" date="2016-05" db="EMBL/GenBank/DDBJ databases">
        <title>Comparative genomics of biotechnologically important yeasts.</title>
        <authorList>
            <consortium name="DOE Joint Genome Institute"/>
            <person name="Riley R."/>
            <person name="Haridas S."/>
            <person name="Wolfe K.H."/>
            <person name="Lopes M.R."/>
            <person name="Hittinger C.T."/>
            <person name="Goker M."/>
            <person name="Salamov A."/>
            <person name="Wisecaver J."/>
            <person name="Long T.M."/>
            <person name="Aerts A.L."/>
            <person name="Barry K."/>
            <person name="Choi C."/>
            <person name="Clum A."/>
            <person name="Coughlan A.Y."/>
            <person name="Deshpande S."/>
            <person name="Douglass A.P."/>
            <person name="Hanson S.J."/>
            <person name="Klenk H.-P."/>
            <person name="Labutti K."/>
            <person name="Lapidus A."/>
            <person name="Lindquist E."/>
            <person name="Lipzen A."/>
            <person name="Meier-Kolthoff J.P."/>
            <person name="Ohm R.A."/>
            <person name="Otillar R.P."/>
            <person name="Pangilinan J."/>
            <person name="Peng Y."/>
            <person name="Rokas A."/>
            <person name="Rosa C.A."/>
            <person name="Scheuner C."/>
            <person name="Sibirny A.A."/>
            <person name="Slot J.C."/>
            <person name="Stielow J.B."/>
            <person name="Sun H."/>
            <person name="Kurtzman C.P."/>
            <person name="Blackwell M."/>
            <person name="Grigoriev I.V."/>
            <person name="Jeffries T.W."/>
        </authorList>
    </citation>
    <scope>NUCLEOTIDE SEQUENCE [LARGE SCALE GENOMIC DNA]</scope>
    <source>
        <strain evidence="7">NRRL Y-12698</strain>
    </source>
</reference>
<dbReference type="Proteomes" id="UP000094336">
    <property type="component" value="Unassembled WGS sequence"/>
</dbReference>
<dbReference type="RefSeq" id="XP_018988208.1">
    <property type="nucleotide sequence ID" value="XM_019127619.1"/>
</dbReference>
<evidence type="ECO:0000256" key="2">
    <source>
        <dbReference type="ARBA" id="ARBA00022490"/>
    </source>
</evidence>
<sequence length="146" mass="17103">MASFDAETADNLEDIERQFAVKAVQHVEAYWNLLSAIPGSKLKLTPHDNEIFETLLQDFPEFLNPEYVKNVNEAEMKGALGKERWRKFMAKFEGKVEDYNFGTIMRTKSDEEYTQDGTIFVLRLQFYAVEICRNRYGLNEWECAKK</sequence>
<evidence type="ECO:0000313" key="7">
    <source>
        <dbReference type="Proteomes" id="UP000094336"/>
    </source>
</evidence>
<evidence type="ECO:0000313" key="6">
    <source>
        <dbReference type="EMBL" id="ODQ82880.1"/>
    </source>
</evidence>
<evidence type="ECO:0000256" key="3">
    <source>
        <dbReference type="ARBA" id="ARBA00061201"/>
    </source>
</evidence>
<dbReference type="OrthoDB" id="10248897at2759"/>
<dbReference type="Pfam" id="PF04669">
    <property type="entry name" value="PBDC1"/>
    <property type="match status" value="1"/>
</dbReference>
<evidence type="ECO:0000256" key="4">
    <source>
        <dbReference type="ARBA" id="ARBA00069779"/>
    </source>
</evidence>
<organism evidence="6 7">
    <name type="scientific">Babjeviella inositovora NRRL Y-12698</name>
    <dbReference type="NCBI Taxonomy" id="984486"/>
    <lineage>
        <taxon>Eukaryota</taxon>
        <taxon>Fungi</taxon>
        <taxon>Dikarya</taxon>
        <taxon>Ascomycota</taxon>
        <taxon>Saccharomycotina</taxon>
        <taxon>Pichiomycetes</taxon>
        <taxon>Serinales incertae sedis</taxon>
        <taxon>Babjeviella</taxon>
    </lineage>
</organism>
<dbReference type="EMBL" id="KV454426">
    <property type="protein sequence ID" value="ODQ82880.1"/>
    <property type="molecule type" value="Genomic_DNA"/>
</dbReference>
<comment type="subcellular location">
    <subcellularLocation>
        <location evidence="1">Cytoplasm</location>
    </subcellularLocation>
</comment>
<dbReference type="GeneID" id="30145472"/>
<proteinExistence type="inferred from homology"/>
<evidence type="ECO:0000256" key="1">
    <source>
        <dbReference type="ARBA" id="ARBA00004496"/>
    </source>
</evidence>
<dbReference type="InterPro" id="IPR021148">
    <property type="entry name" value="Polysacc_synth_dom"/>
</dbReference>
<protein>
    <recommendedName>
        <fullName evidence="4">Protein PBDC1 homolog</fullName>
    </recommendedName>
</protein>
<dbReference type="InterPro" id="IPR008476">
    <property type="entry name" value="PBDC1_metazoa/fungi"/>
</dbReference>
<dbReference type="FunFam" id="1.10.3560.10:FF:000001">
    <property type="entry name" value="Protein PBDC1 homolog"/>
    <property type="match status" value="1"/>
</dbReference>
<dbReference type="AlphaFoldDB" id="A0A1E3QYY4"/>
<comment type="similarity">
    <text evidence="3">Belongs to the PBDC1 family.</text>
</comment>
<dbReference type="STRING" id="984486.A0A1E3QYY4"/>
<keyword evidence="2" id="KW-0963">Cytoplasm</keyword>
<gene>
    <name evidence="6" type="ORF">BABINDRAFT_159375</name>
</gene>
<feature type="domain" description="Polysaccharide biosynthesis" evidence="5">
    <location>
        <begin position="15"/>
        <end position="142"/>
    </location>
</feature>
<accession>A0A1E3QYY4</accession>
<keyword evidence="7" id="KW-1185">Reference proteome</keyword>
<evidence type="ECO:0000259" key="5">
    <source>
        <dbReference type="Pfam" id="PF04669"/>
    </source>
</evidence>
<dbReference type="PANTHER" id="PTHR13410:SF9">
    <property type="entry name" value="PROTEIN PBDC1"/>
    <property type="match status" value="1"/>
</dbReference>
<name>A0A1E3QYY4_9ASCO</name>
<dbReference type="GO" id="GO:0005737">
    <property type="term" value="C:cytoplasm"/>
    <property type="evidence" value="ECO:0007669"/>
    <property type="project" value="UniProtKB-SubCell"/>
</dbReference>
<dbReference type="Gene3D" id="1.10.3560.10">
    <property type="entry name" value="yst0336 like domain"/>
    <property type="match status" value="1"/>
</dbReference>
<dbReference type="InterPro" id="IPR023139">
    <property type="entry name" value="PBDC1-like_dom_sf"/>
</dbReference>
<dbReference type="PANTHER" id="PTHR13410">
    <property type="entry name" value="PROTEIN PBDC1"/>
    <property type="match status" value="1"/>
</dbReference>